<keyword evidence="3" id="KW-1185">Reference proteome</keyword>
<protein>
    <submittedName>
        <fullName evidence="2">Uncharacterized protein</fullName>
    </submittedName>
</protein>
<name>A0A9Q1IMW7_SYNKA</name>
<proteinExistence type="predicted"/>
<organism evidence="2 3">
    <name type="scientific">Synaphobranchus kaupii</name>
    <name type="common">Kaup's arrowtooth eel</name>
    <dbReference type="NCBI Taxonomy" id="118154"/>
    <lineage>
        <taxon>Eukaryota</taxon>
        <taxon>Metazoa</taxon>
        <taxon>Chordata</taxon>
        <taxon>Craniata</taxon>
        <taxon>Vertebrata</taxon>
        <taxon>Euteleostomi</taxon>
        <taxon>Actinopterygii</taxon>
        <taxon>Neopterygii</taxon>
        <taxon>Teleostei</taxon>
        <taxon>Anguilliformes</taxon>
        <taxon>Synaphobranchidae</taxon>
        <taxon>Synaphobranchus</taxon>
    </lineage>
</organism>
<dbReference type="AlphaFoldDB" id="A0A9Q1IMW7"/>
<sequence>MLCTTLHVCLLLISRLNESLASLERKLKITRRWEPSEPDFVSTLKAMDKGDGTHLLSTARAEAKERLFLISLKMKYPDGQAIAIKLSNQIKQSNRRIAKAIKTYNTIKWPPQHSYFPCQHGDSHTTPLHLSTLAWMMNHPAVCESDPVPVSLKRRAVDALNRKDQTLEESQMLHKEMRAVLNYLHLQHDLAKNAVEYYHQPGLRSALIHQAAGEEVQLSHRHDLPVHGSPTE</sequence>
<accession>A0A9Q1IMW7</accession>
<evidence type="ECO:0000313" key="3">
    <source>
        <dbReference type="Proteomes" id="UP001152622"/>
    </source>
</evidence>
<gene>
    <name evidence="2" type="ORF">SKAU_G00279700</name>
</gene>
<evidence type="ECO:0000313" key="2">
    <source>
        <dbReference type="EMBL" id="KAJ8346569.1"/>
    </source>
</evidence>
<evidence type="ECO:0000256" key="1">
    <source>
        <dbReference type="SAM" id="SignalP"/>
    </source>
</evidence>
<dbReference type="EMBL" id="JAINUF010000011">
    <property type="protein sequence ID" value="KAJ8346569.1"/>
    <property type="molecule type" value="Genomic_DNA"/>
</dbReference>
<dbReference type="OrthoDB" id="8950272at2759"/>
<feature type="chain" id="PRO_5040259165" evidence="1">
    <location>
        <begin position="22"/>
        <end position="232"/>
    </location>
</feature>
<feature type="signal peptide" evidence="1">
    <location>
        <begin position="1"/>
        <end position="21"/>
    </location>
</feature>
<dbReference type="Proteomes" id="UP001152622">
    <property type="component" value="Chromosome 11"/>
</dbReference>
<reference evidence="2" key="1">
    <citation type="journal article" date="2023" name="Science">
        <title>Genome structures resolve the early diversification of teleost fishes.</title>
        <authorList>
            <person name="Parey E."/>
            <person name="Louis A."/>
            <person name="Montfort J."/>
            <person name="Bouchez O."/>
            <person name="Roques C."/>
            <person name="Iampietro C."/>
            <person name="Lluch J."/>
            <person name="Castinel A."/>
            <person name="Donnadieu C."/>
            <person name="Desvignes T."/>
            <person name="Floi Bucao C."/>
            <person name="Jouanno E."/>
            <person name="Wen M."/>
            <person name="Mejri S."/>
            <person name="Dirks R."/>
            <person name="Jansen H."/>
            <person name="Henkel C."/>
            <person name="Chen W.J."/>
            <person name="Zahm M."/>
            <person name="Cabau C."/>
            <person name="Klopp C."/>
            <person name="Thompson A.W."/>
            <person name="Robinson-Rechavi M."/>
            <person name="Braasch I."/>
            <person name="Lecointre G."/>
            <person name="Bobe J."/>
            <person name="Postlethwait J.H."/>
            <person name="Berthelot C."/>
            <person name="Roest Crollius H."/>
            <person name="Guiguen Y."/>
        </authorList>
    </citation>
    <scope>NUCLEOTIDE SEQUENCE</scope>
    <source>
        <strain evidence="2">WJC10195</strain>
    </source>
</reference>
<keyword evidence="1" id="KW-0732">Signal</keyword>
<comment type="caution">
    <text evidence="2">The sequence shown here is derived from an EMBL/GenBank/DDBJ whole genome shotgun (WGS) entry which is preliminary data.</text>
</comment>